<dbReference type="InterPro" id="IPR029058">
    <property type="entry name" value="AB_hydrolase_fold"/>
</dbReference>
<dbReference type="Gene3D" id="3.40.50.1820">
    <property type="entry name" value="alpha/beta hydrolase"/>
    <property type="match status" value="1"/>
</dbReference>
<dbReference type="PRINTS" id="PR00111">
    <property type="entry name" value="ABHYDROLASE"/>
</dbReference>
<dbReference type="PANTHER" id="PTHR43798">
    <property type="entry name" value="MONOACYLGLYCEROL LIPASE"/>
    <property type="match status" value="1"/>
</dbReference>
<keyword evidence="3" id="KW-1185">Reference proteome</keyword>
<gene>
    <name evidence="2" type="ORF">FHX44_115153</name>
</gene>
<feature type="domain" description="AB hydrolase-1" evidence="1">
    <location>
        <begin position="52"/>
        <end position="265"/>
    </location>
</feature>
<organism evidence="2 3">
    <name type="scientific">Pseudonocardia hierapolitana</name>
    <dbReference type="NCBI Taxonomy" id="1128676"/>
    <lineage>
        <taxon>Bacteria</taxon>
        <taxon>Bacillati</taxon>
        <taxon>Actinomycetota</taxon>
        <taxon>Actinomycetes</taxon>
        <taxon>Pseudonocardiales</taxon>
        <taxon>Pseudonocardiaceae</taxon>
        <taxon>Pseudonocardia</taxon>
    </lineage>
</organism>
<reference evidence="2 3" key="1">
    <citation type="submission" date="2019-06" db="EMBL/GenBank/DDBJ databases">
        <title>Sequencing the genomes of 1000 actinobacteria strains.</title>
        <authorList>
            <person name="Klenk H.-P."/>
        </authorList>
    </citation>
    <scope>NUCLEOTIDE SEQUENCE [LARGE SCALE GENOMIC DNA]</scope>
    <source>
        <strain evidence="2 3">DSM 45671</strain>
    </source>
</reference>
<dbReference type="InterPro" id="IPR000073">
    <property type="entry name" value="AB_hydrolase_1"/>
</dbReference>
<dbReference type="SUPFAM" id="SSF53474">
    <property type="entry name" value="alpha/beta-Hydrolases"/>
    <property type="match status" value="1"/>
</dbReference>
<dbReference type="AlphaFoldDB" id="A0A561SWJ6"/>
<evidence type="ECO:0000259" key="1">
    <source>
        <dbReference type="Pfam" id="PF00561"/>
    </source>
</evidence>
<dbReference type="GO" id="GO:0016020">
    <property type="term" value="C:membrane"/>
    <property type="evidence" value="ECO:0007669"/>
    <property type="project" value="TreeGrafter"/>
</dbReference>
<evidence type="ECO:0000313" key="2">
    <source>
        <dbReference type="EMBL" id="TWF79225.1"/>
    </source>
</evidence>
<proteinExistence type="predicted"/>
<dbReference type="RefSeq" id="WP_147258105.1">
    <property type="nucleotide sequence ID" value="NZ_VIWU01000001.1"/>
</dbReference>
<dbReference type="InterPro" id="IPR050266">
    <property type="entry name" value="AB_hydrolase_sf"/>
</dbReference>
<accession>A0A561SWJ6</accession>
<comment type="caution">
    <text evidence="2">The sequence shown here is derived from an EMBL/GenBank/DDBJ whole genome shotgun (WGS) entry which is preliminary data.</text>
</comment>
<dbReference type="GO" id="GO:0003824">
    <property type="term" value="F:catalytic activity"/>
    <property type="evidence" value="ECO:0007669"/>
    <property type="project" value="UniProtKB-ARBA"/>
</dbReference>
<dbReference type="PANTHER" id="PTHR43798:SF33">
    <property type="entry name" value="HYDROLASE, PUTATIVE (AFU_ORTHOLOGUE AFUA_2G14860)-RELATED"/>
    <property type="match status" value="1"/>
</dbReference>
<evidence type="ECO:0000313" key="3">
    <source>
        <dbReference type="Proteomes" id="UP000321261"/>
    </source>
</evidence>
<protein>
    <submittedName>
        <fullName evidence="2">Pimeloyl-ACP methyl ester carboxylesterase</fullName>
    </submittedName>
</protein>
<name>A0A561SWJ6_9PSEU</name>
<dbReference type="EMBL" id="VIWU01000001">
    <property type="protein sequence ID" value="TWF79225.1"/>
    <property type="molecule type" value="Genomic_DNA"/>
</dbReference>
<dbReference type="OrthoDB" id="5513277at2"/>
<dbReference type="Proteomes" id="UP000321261">
    <property type="component" value="Unassembled WGS sequence"/>
</dbReference>
<dbReference type="Pfam" id="PF00561">
    <property type="entry name" value="Abhydrolase_1"/>
    <property type="match status" value="1"/>
</dbReference>
<sequence length="280" mass="30106">MTAIYTSADGARAIEQRYRELLAAWPVPAEHLRVPTREGETFVVVSGPPGAPALVLLHGSGSNALMWAGDVAAWSERFRVYAVDLIGEPGLSAPARPPLPSGAYPLWFGDVLDALGVAHGSVVAVSLGGWLALDFATRHPERVDRLALLTPAGVARPKVAGLLGAVLVKPFGEWGEQKSMELFLGPEVRRQRGSAEFVRLLSRHYRYRREPVPVVDDAALRRATMPVLAVLGARDAFIDTPRTAARLSRLVPSATVRVLPGIGHLLPAQTAAVKEFLTAR</sequence>